<gene>
    <name evidence="3" type="ORF">LzC2_32640</name>
</gene>
<feature type="chain" id="PRO_5045264300" evidence="2">
    <location>
        <begin position="20"/>
        <end position="366"/>
    </location>
</feature>
<dbReference type="RefSeq" id="WP_171188924.1">
    <property type="nucleotide sequence ID" value="NZ_WTPX01000126.1"/>
</dbReference>
<evidence type="ECO:0000256" key="2">
    <source>
        <dbReference type="SAM" id="SignalP"/>
    </source>
</evidence>
<evidence type="ECO:0000313" key="3">
    <source>
        <dbReference type="EMBL" id="NNJ27164.1"/>
    </source>
</evidence>
<accession>A0ABX1VGD2</accession>
<dbReference type="EMBL" id="WTPX01000126">
    <property type="protein sequence ID" value="NNJ27164.1"/>
    <property type="molecule type" value="Genomic_DNA"/>
</dbReference>
<feature type="region of interest" description="Disordered" evidence="1">
    <location>
        <begin position="168"/>
        <end position="187"/>
    </location>
</feature>
<name>A0ABX1VGD2_9PLAN</name>
<feature type="compositionally biased region" description="Low complexity" evidence="1">
    <location>
        <begin position="18"/>
        <end position="31"/>
    </location>
</feature>
<organism evidence="3 4">
    <name type="scientific">Alienimonas chondri</name>
    <dbReference type="NCBI Taxonomy" id="2681879"/>
    <lineage>
        <taxon>Bacteria</taxon>
        <taxon>Pseudomonadati</taxon>
        <taxon>Planctomycetota</taxon>
        <taxon>Planctomycetia</taxon>
        <taxon>Planctomycetales</taxon>
        <taxon>Planctomycetaceae</taxon>
        <taxon>Alienimonas</taxon>
    </lineage>
</organism>
<sequence length="366" mass="39516">MSASVAVALAALTFPAALPADDPAAGEPPADGVVWDEPRDGWRTGAEVISGGESLRPGDPLAIQFLLKNETDESRDVTVDNFEVLTPTLAAGNRLQINVFPQDGRRRRHTLDAGETFRDRRYRLVLDTAGLPSGSYLVKVDTVFWTPHPDREDGHRGLAFRQSIPVTIGEPTDDASDEPNAAAADENADPTIHWGEPVAGLALGSRLMSDAAGRYGDELKLELIAENRSAEPITFTYDLPRPMDFNQHVERPDGQYVSLNVVWMSGLRIPNLKTRTLAPGERQTITETAPADSPNGGFFYGPTIELVPADTKPRTGTPQLASDGGEYRWFATIRVTRPEIPDFDLSLTAGGAPLTVVAAEAEPASP</sequence>
<keyword evidence="2" id="KW-0732">Signal</keyword>
<protein>
    <submittedName>
        <fullName evidence="3">Uncharacterized protein</fullName>
    </submittedName>
</protein>
<dbReference type="Proteomes" id="UP000609651">
    <property type="component" value="Unassembled WGS sequence"/>
</dbReference>
<proteinExistence type="predicted"/>
<feature type="region of interest" description="Disordered" evidence="1">
    <location>
        <begin position="18"/>
        <end position="38"/>
    </location>
</feature>
<comment type="caution">
    <text evidence="3">The sequence shown here is derived from an EMBL/GenBank/DDBJ whole genome shotgun (WGS) entry which is preliminary data.</text>
</comment>
<evidence type="ECO:0000256" key="1">
    <source>
        <dbReference type="SAM" id="MobiDB-lite"/>
    </source>
</evidence>
<feature type="signal peptide" evidence="2">
    <location>
        <begin position="1"/>
        <end position="19"/>
    </location>
</feature>
<keyword evidence="4" id="KW-1185">Reference proteome</keyword>
<reference evidence="3 4" key="1">
    <citation type="journal article" date="2020" name="Syst. Appl. Microbiol.">
        <title>Alienimonas chondri sp. nov., a novel planctomycete isolated from the biofilm of the red alga Chondrus crispus.</title>
        <authorList>
            <person name="Vitorino I."/>
            <person name="Albuquerque L."/>
            <person name="Wiegand S."/>
            <person name="Kallscheuer N."/>
            <person name="da Costa M.S."/>
            <person name="Lobo-da-Cunha A."/>
            <person name="Jogler C."/>
            <person name="Lage O.M."/>
        </authorList>
    </citation>
    <scope>NUCLEOTIDE SEQUENCE [LARGE SCALE GENOMIC DNA]</scope>
    <source>
        <strain evidence="3 4">LzC2</strain>
    </source>
</reference>
<evidence type="ECO:0000313" key="4">
    <source>
        <dbReference type="Proteomes" id="UP000609651"/>
    </source>
</evidence>